<dbReference type="InterPro" id="IPR015940">
    <property type="entry name" value="UBA"/>
</dbReference>
<evidence type="ECO:0000313" key="4">
    <source>
        <dbReference type="Proteomes" id="UP000001568"/>
    </source>
</evidence>
<dbReference type="EMBL" id="CP000585">
    <property type="protein sequence ID" value="ABO96315.1"/>
    <property type="molecule type" value="Genomic_DNA"/>
</dbReference>
<dbReference type="InterPro" id="IPR041969">
    <property type="entry name" value="VP13D_UBA"/>
</dbReference>
<dbReference type="GeneID" id="5001871"/>
<gene>
    <name evidence="3" type="ORF">OSTLU_31748</name>
</gene>
<feature type="compositionally biased region" description="Low complexity" evidence="1">
    <location>
        <begin position="210"/>
        <end position="227"/>
    </location>
</feature>
<dbReference type="InterPro" id="IPR009057">
    <property type="entry name" value="Homeodomain-like_sf"/>
</dbReference>
<evidence type="ECO:0000313" key="3">
    <source>
        <dbReference type="EMBL" id="ABO96315.1"/>
    </source>
</evidence>
<dbReference type="SUPFAM" id="SSF46689">
    <property type="entry name" value="Homeodomain-like"/>
    <property type="match status" value="1"/>
</dbReference>
<sequence length="300" mass="32535">MAEGAGPKIGDARSLWNFTPSPGWTKDEAYALRQCLKKFGIGKWVQIVDSGVLPGKQIQQLNGQTQRLLGIQSLAAYSGMKLDVDRIRMDNDALTDVTRKNGLITNQGGIRAKEALKELREENLKKYGLSEEEVEAIELPAPPRAAALGAQRYMGKNDIVPAEAKTIVKADATTLSPEGLNKSQKIAMLKALRSRVENLRVQLNEAATTAATTAENKAKKTPAPAAKRATKTPVKRGNKKSKTDDSDDDAAYETIAVVESDGPVEMLMNMGFARKNCLDALDTCGGDVQECVEWLMTNCA</sequence>
<dbReference type="OMA" id="GPKIGDA"/>
<dbReference type="PANTHER" id="PTHR41733">
    <property type="entry name" value="UBIQUITIN-ASSOCIATED/TRANSLATION ELONGATION FACTOR EF1B, N-TERMINAL, EUKARYOTE"/>
    <property type="match status" value="1"/>
</dbReference>
<dbReference type="PANTHER" id="PTHR41733:SF1">
    <property type="entry name" value="CHROMOSOME UNDETERMINED SCAFFOLD_30, WHOLE GENOME SHOTGUN SEQUENCE"/>
    <property type="match status" value="1"/>
</dbReference>
<dbReference type="Proteomes" id="UP000001568">
    <property type="component" value="Chromosome 5"/>
</dbReference>
<dbReference type="InterPro" id="IPR009060">
    <property type="entry name" value="UBA-like_sf"/>
</dbReference>
<feature type="compositionally biased region" description="Basic residues" evidence="1">
    <location>
        <begin position="228"/>
        <end position="240"/>
    </location>
</feature>
<dbReference type="SUPFAM" id="SSF46934">
    <property type="entry name" value="UBA-like"/>
    <property type="match status" value="1"/>
</dbReference>
<dbReference type="OrthoDB" id="497398at2759"/>
<reference evidence="3 4" key="1">
    <citation type="journal article" date="2007" name="Proc. Natl. Acad. Sci. U.S.A.">
        <title>The tiny eukaryote Ostreococcus provides genomic insights into the paradox of plankton speciation.</title>
        <authorList>
            <person name="Palenik B."/>
            <person name="Grimwood J."/>
            <person name="Aerts A."/>
            <person name="Rouze P."/>
            <person name="Salamov A."/>
            <person name="Putnam N."/>
            <person name="Dupont C."/>
            <person name="Jorgensen R."/>
            <person name="Derelle E."/>
            <person name="Rombauts S."/>
            <person name="Zhou K."/>
            <person name="Otillar R."/>
            <person name="Merchant S.S."/>
            <person name="Podell S."/>
            <person name="Gaasterland T."/>
            <person name="Napoli C."/>
            <person name="Gendler K."/>
            <person name="Manuell A."/>
            <person name="Tai V."/>
            <person name="Vallon O."/>
            <person name="Piganeau G."/>
            <person name="Jancek S."/>
            <person name="Heijde M."/>
            <person name="Jabbari K."/>
            <person name="Bowler C."/>
            <person name="Lohr M."/>
            <person name="Robbens S."/>
            <person name="Werner G."/>
            <person name="Dubchak I."/>
            <person name="Pazour G.J."/>
            <person name="Ren Q."/>
            <person name="Paulsen I."/>
            <person name="Delwiche C."/>
            <person name="Schmutz J."/>
            <person name="Rokhsar D."/>
            <person name="Van de Peer Y."/>
            <person name="Moreau H."/>
            <person name="Grigoriev I.V."/>
        </authorList>
    </citation>
    <scope>NUCLEOTIDE SEQUENCE [LARGE SCALE GENOMIC DNA]</scope>
    <source>
        <strain evidence="3 4">CCE9901</strain>
    </source>
</reference>
<dbReference type="Pfam" id="PF22562">
    <property type="entry name" value="UBA_7"/>
    <property type="match status" value="1"/>
</dbReference>
<dbReference type="KEGG" id="olu:OSTLU_31748"/>
<feature type="domain" description="UBA" evidence="2">
    <location>
        <begin position="257"/>
        <end position="298"/>
    </location>
</feature>
<dbReference type="Gramene" id="ABO96315">
    <property type="protein sequence ID" value="ABO96315"/>
    <property type="gene ID" value="OSTLU_31748"/>
</dbReference>
<keyword evidence="4" id="KW-1185">Reference proteome</keyword>
<dbReference type="RefSeq" id="XP_001418022.1">
    <property type="nucleotide sequence ID" value="XM_001417985.1"/>
</dbReference>
<dbReference type="AlphaFoldDB" id="A4RXM6"/>
<dbReference type="SMART" id="SM00165">
    <property type="entry name" value="UBA"/>
    <property type="match status" value="1"/>
</dbReference>
<organism evidence="3 4">
    <name type="scientific">Ostreococcus lucimarinus (strain CCE9901)</name>
    <dbReference type="NCBI Taxonomy" id="436017"/>
    <lineage>
        <taxon>Eukaryota</taxon>
        <taxon>Viridiplantae</taxon>
        <taxon>Chlorophyta</taxon>
        <taxon>Mamiellophyceae</taxon>
        <taxon>Mamiellales</taxon>
        <taxon>Bathycoccaceae</taxon>
        <taxon>Ostreococcus</taxon>
    </lineage>
</organism>
<evidence type="ECO:0000256" key="1">
    <source>
        <dbReference type="SAM" id="MobiDB-lite"/>
    </source>
</evidence>
<dbReference type="Gene3D" id="1.10.8.10">
    <property type="entry name" value="DNA helicase RuvA subunit, C-terminal domain"/>
    <property type="match status" value="1"/>
</dbReference>
<evidence type="ECO:0000259" key="2">
    <source>
        <dbReference type="PROSITE" id="PS50030"/>
    </source>
</evidence>
<dbReference type="PROSITE" id="PS50030">
    <property type="entry name" value="UBA"/>
    <property type="match status" value="1"/>
</dbReference>
<dbReference type="eggNOG" id="ENOG502RYYZ">
    <property type="taxonomic scope" value="Eukaryota"/>
</dbReference>
<proteinExistence type="predicted"/>
<name>A4RXM6_OSTLU</name>
<dbReference type="HOGENOM" id="CLU_928712_0_0_1"/>
<accession>A4RXM6</accession>
<protein>
    <recommendedName>
        <fullName evidence="2">UBA domain-containing protein</fullName>
    </recommendedName>
</protein>
<dbReference type="STRING" id="436017.A4RXM6"/>
<dbReference type="CDD" id="cd14306">
    <property type="entry name" value="UBA_VP13D"/>
    <property type="match status" value="1"/>
</dbReference>
<feature type="region of interest" description="Disordered" evidence="1">
    <location>
        <begin position="210"/>
        <end position="248"/>
    </location>
</feature>